<dbReference type="GeneID" id="300941374"/>
<protein>
    <submittedName>
        <fullName evidence="1">Uncharacterized protein</fullName>
    </submittedName>
</protein>
<evidence type="ECO:0000313" key="1">
    <source>
        <dbReference type="EMBL" id="ASM53708.1"/>
    </source>
</evidence>
<evidence type="ECO:0000313" key="2">
    <source>
        <dbReference type="Proteomes" id="UP000198329"/>
    </source>
</evidence>
<sequence>MSSNIAKNQDNAQRVNESKPLVKANIMTNDSYDDFDRLLTQAKSLVDFMIGNDNMEGYPMEQISNLLWLVSDRLGDMQAKFESMPVRTIQ</sequence>
<accession>A0AAC9UHH5</accession>
<name>A0AAC9UHH5_9GAMM</name>
<organism evidence="1 2">
    <name type="scientific">Pseudoalteromonas nigrifaciens</name>
    <dbReference type="NCBI Taxonomy" id="28109"/>
    <lineage>
        <taxon>Bacteria</taxon>
        <taxon>Pseudomonadati</taxon>
        <taxon>Pseudomonadota</taxon>
        <taxon>Gammaproteobacteria</taxon>
        <taxon>Alteromonadales</taxon>
        <taxon>Pseudoalteromonadaceae</taxon>
        <taxon>Pseudoalteromonas</taxon>
    </lineage>
</organism>
<dbReference type="EMBL" id="CP011036">
    <property type="protein sequence ID" value="ASM53708.1"/>
    <property type="molecule type" value="Genomic_DNA"/>
</dbReference>
<reference evidence="1 2" key="1">
    <citation type="submission" date="2015-03" db="EMBL/GenBank/DDBJ databases">
        <authorList>
            <person name="Xie B.-B."/>
            <person name="Rong J.-C."/>
            <person name="Qin Q.-L."/>
            <person name="Zhang Y.-Z."/>
        </authorList>
    </citation>
    <scope>NUCLEOTIDE SEQUENCE [LARGE SCALE GENOMIC DNA]</scope>
    <source>
        <strain evidence="1 2">KMM 661</strain>
    </source>
</reference>
<dbReference type="Proteomes" id="UP000198329">
    <property type="component" value="Chromosome I"/>
</dbReference>
<dbReference type="AlphaFoldDB" id="A0AAC9UHH5"/>
<proteinExistence type="predicted"/>
<dbReference type="RefSeq" id="WP_089368099.1">
    <property type="nucleotide sequence ID" value="NZ_BJXZ01000002.1"/>
</dbReference>
<keyword evidence="2" id="KW-1185">Reference proteome</keyword>
<gene>
    <name evidence="1" type="ORF">PNIG_a1562</name>
</gene>
<dbReference type="KEGG" id="png:PNIG_a1562"/>